<protein>
    <recommendedName>
        <fullName evidence="3">DUF1746 domain-containing protein</fullName>
    </recommendedName>
</protein>
<feature type="compositionally biased region" description="Basic and acidic residues" evidence="1">
    <location>
        <begin position="198"/>
        <end position="214"/>
    </location>
</feature>
<feature type="compositionally biased region" description="Polar residues" evidence="1">
    <location>
        <begin position="186"/>
        <end position="197"/>
    </location>
</feature>
<dbReference type="InterPro" id="IPR013715">
    <property type="entry name" value="DUF1746"/>
</dbReference>
<feature type="transmembrane region" description="Helical" evidence="2">
    <location>
        <begin position="157"/>
        <end position="176"/>
    </location>
</feature>
<feature type="domain" description="DUF1746" evidence="3">
    <location>
        <begin position="56"/>
        <end position="170"/>
    </location>
</feature>
<dbReference type="PANTHER" id="PTHR39405:SF1">
    <property type="entry name" value="DSC E3 UBIQUITIN LIGASE COMPLEX SUBUNIT 4"/>
    <property type="match status" value="1"/>
</dbReference>
<organism evidence="4 5">
    <name type="scientific">Stereocaulon virgatum</name>
    <dbReference type="NCBI Taxonomy" id="373712"/>
    <lineage>
        <taxon>Eukaryota</taxon>
        <taxon>Fungi</taxon>
        <taxon>Dikarya</taxon>
        <taxon>Ascomycota</taxon>
        <taxon>Pezizomycotina</taxon>
        <taxon>Lecanoromycetes</taxon>
        <taxon>OSLEUM clade</taxon>
        <taxon>Lecanoromycetidae</taxon>
        <taxon>Lecanorales</taxon>
        <taxon>Lecanorineae</taxon>
        <taxon>Stereocaulaceae</taxon>
        <taxon>Stereocaulon</taxon>
    </lineage>
</organism>
<feature type="compositionally biased region" description="Polar residues" evidence="1">
    <location>
        <begin position="1"/>
        <end position="11"/>
    </location>
</feature>
<proteinExistence type="predicted"/>
<reference evidence="4 5" key="1">
    <citation type="submission" date="2024-09" db="EMBL/GenBank/DDBJ databases">
        <title>Rethinking Asexuality: The Enigmatic Case of Functional Sexual Genes in Lepraria (Stereocaulaceae).</title>
        <authorList>
            <person name="Doellman M."/>
            <person name="Sun Y."/>
            <person name="Barcenas-Pena A."/>
            <person name="Lumbsch H.T."/>
            <person name="Grewe F."/>
        </authorList>
    </citation>
    <scope>NUCLEOTIDE SEQUENCE [LARGE SCALE GENOMIC DNA]</scope>
    <source>
        <strain evidence="4 5">Mercado 3170</strain>
    </source>
</reference>
<dbReference type="EMBL" id="JBEFKJ010000001">
    <property type="protein sequence ID" value="KAL2048556.1"/>
    <property type="molecule type" value="Genomic_DNA"/>
</dbReference>
<evidence type="ECO:0000256" key="2">
    <source>
        <dbReference type="SAM" id="Phobius"/>
    </source>
</evidence>
<keyword evidence="2" id="KW-0812">Transmembrane</keyword>
<keyword evidence="5" id="KW-1185">Reference proteome</keyword>
<evidence type="ECO:0000259" key="3">
    <source>
        <dbReference type="Pfam" id="PF08508"/>
    </source>
</evidence>
<keyword evidence="2" id="KW-0472">Membrane</keyword>
<feature type="compositionally biased region" description="Basic and acidic residues" evidence="1">
    <location>
        <begin position="234"/>
        <end position="244"/>
    </location>
</feature>
<gene>
    <name evidence="4" type="ORF">N7G274_000468</name>
</gene>
<feature type="transmembrane region" description="Helical" evidence="2">
    <location>
        <begin position="106"/>
        <end position="124"/>
    </location>
</feature>
<name>A0ABR4AV01_9LECA</name>
<evidence type="ECO:0000313" key="5">
    <source>
        <dbReference type="Proteomes" id="UP001590950"/>
    </source>
</evidence>
<dbReference type="PANTHER" id="PTHR39405">
    <property type="entry name" value="DSC E3 UBIQUITIN LIGASE COMPLEX SUBUNIT 4"/>
    <property type="match status" value="1"/>
</dbReference>
<comment type="caution">
    <text evidence="4">The sequence shown here is derived from an EMBL/GenBank/DDBJ whole genome shotgun (WGS) entry which is preliminary data.</text>
</comment>
<keyword evidence="2" id="KW-1133">Transmembrane helix</keyword>
<dbReference type="Pfam" id="PF08508">
    <property type="entry name" value="DUF1746"/>
    <property type="match status" value="1"/>
</dbReference>
<accession>A0ABR4AV01</accession>
<feature type="region of interest" description="Disordered" evidence="1">
    <location>
        <begin position="186"/>
        <end position="252"/>
    </location>
</feature>
<dbReference type="Proteomes" id="UP001590950">
    <property type="component" value="Unassembled WGS sequence"/>
</dbReference>
<evidence type="ECO:0000313" key="4">
    <source>
        <dbReference type="EMBL" id="KAL2048556.1"/>
    </source>
</evidence>
<feature type="compositionally biased region" description="Low complexity" evidence="1">
    <location>
        <begin position="12"/>
        <end position="29"/>
    </location>
</feature>
<feature type="region of interest" description="Disordered" evidence="1">
    <location>
        <begin position="1"/>
        <end position="40"/>
    </location>
</feature>
<sequence>MNDASSTSNYATNDSPSNEPTTSSTTGTERNGDPLQQKRRAQRDRKAVFLDHLIRNIDIVIYCQLSILYYMDCSLLKFIVRALPHWFYFTPKPAIFPPPPRTHRPYIGIIFGTNIICILFHLIFAPPAAGEATRGYLHGGLVIDFIGQTSPVGKWRLVGLDITVLALQVLILGVILERRGTKSTDGMINDVTQIGTENRQDHDSEERGILRQDTDTGDYIELQDLQHSSAGRTGGDEDRERDELTSPGGTSELYNQHALDPFYTGGHVVANLHILDTIRAQWQASGVSAEGSDAAATSGVQAATVAMAGRTFTYRFGEGIQRSI</sequence>
<evidence type="ECO:0000256" key="1">
    <source>
        <dbReference type="SAM" id="MobiDB-lite"/>
    </source>
</evidence>
<dbReference type="InterPro" id="IPR038967">
    <property type="entry name" value="Dsc4-like"/>
</dbReference>